<proteinExistence type="predicted"/>
<name>A0A1J7GC99_LUPAN</name>
<dbReference type="EMBL" id="CM007379">
    <property type="protein sequence ID" value="OIV92009.1"/>
    <property type="molecule type" value="Genomic_DNA"/>
</dbReference>
<sequence>MTSQTQSGKVDITFEIDGWVLLMLQPFRQVIVARRASHKLAPRCFSPYRVVHRIGSVAYELALPPSTWVHLGSSTFHFCGDSMVIPSLNMFHCHRAQGMAFTSKTSQDR</sequence>
<protein>
    <recommendedName>
        <fullName evidence="1">Tf2-1-like SH3-like domain-containing protein</fullName>
    </recommendedName>
</protein>
<accession>A0A1J7GC99</accession>
<dbReference type="Gramene" id="OIV92009">
    <property type="protein sequence ID" value="OIV92009"/>
    <property type="gene ID" value="TanjilG_20939"/>
</dbReference>
<evidence type="ECO:0000259" key="1">
    <source>
        <dbReference type="Pfam" id="PF24626"/>
    </source>
</evidence>
<dbReference type="OMA" id="CKGTHAT"/>
<dbReference type="Proteomes" id="UP000188354">
    <property type="component" value="Chromosome LG19"/>
</dbReference>
<keyword evidence="3" id="KW-1185">Reference proteome</keyword>
<dbReference type="Pfam" id="PF24626">
    <property type="entry name" value="SH3_Tf2-1"/>
    <property type="match status" value="1"/>
</dbReference>
<gene>
    <name evidence="2" type="ORF">TanjilG_20939</name>
</gene>
<dbReference type="AlphaFoldDB" id="A0A1J7GC99"/>
<dbReference type="InterPro" id="IPR056924">
    <property type="entry name" value="SH3_Tf2-1"/>
</dbReference>
<organism evidence="2 3">
    <name type="scientific">Lupinus angustifolius</name>
    <name type="common">Narrow-leaved blue lupine</name>
    <dbReference type="NCBI Taxonomy" id="3871"/>
    <lineage>
        <taxon>Eukaryota</taxon>
        <taxon>Viridiplantae</taxon>
        <taxon>Streptophyta</taxon>
        <taxon>Embryophyta</taxon>
        <taxon>Tracheophyta</taxon>
        <taxon>Spermatophyta</taxon>
        <taxon>Magnoliopsida</taxon>
        <taxon>eudicotyledons</taxon>
        <taxon>Gunneridae</taxon>
        <taxon>Pentapetalae</taxon>
        <taxon>rosids</taxon>
        <taxon>fabids</taxon>
        <taxon>Fabales</taxon>
        <taxon>Fabaceae</taxon>
        <taxon>Papilionoideae</taxon>
        <taxon>50 kb inversion clade</taxon>
        <taxon>genistoids sensu lato</taxon>
        <taxon>core genistoids</taxon>
        <taxon>Genisteae</taxon>
        <taxon>Lupinus</taxon>
    </lineage>
</organism>
<evidence type="ECO:0000313" key="2">
    <source>
        <dbReference type="EMBL" id="OIV92009.1"/>
    </source>
</evidence>
<reference evidence="2 3" key="1">
    <citation type="journal article" date="2017" name="Plant Biotechnol. J.">
        <title>A comprehensive draft genome sequence for lupin (Lupinus angustifolius), an emerging health food: insights into plant-microbe interactions and legume evolution.</title>
        <authorList>
            <person name="Hane J.K."/>
            <person name="Ming Y."/>
            <person name="Kamphuis L.G."/>
            <person name="Nelson M.N."/>
            <person name="Garg G."/>
            <person name="Atkins C.A."/>
            <person name="Bayer P.E."/>
            <person name="Bravo A."/>
            <person name="Bringans S."/>
            <person name="Cannon S."/>
            <person name="Edwards D."/>
            <person name="Foley R."/>
            <person name="Gao L.L."/>
            <person name="Harrison M.J."/>
            <person name="Huang W."/>
            <person name="Hurgobin B."/>
            <person name="Li S."/>
            <person name="Liu C.W."/>
            <person name="McGrath A."/>
            <person name="Morahan G."/>
            <person name="Murray J."/>
            <person name="Weller J."/>
            <person name="Jian J."/>
            <person name="Singh K.B."/>
        </authorList>
    </citation>
    <scope>NUCLEOTIDE SEQUENCE [LARGE SCALE GENOMIC DNA]</scope>
    <source>
        <strain evidence="3">cv. Tanjil</strain>
        <tissue evidence="2">Whole plant</tissue>
    </source>
</reference>
<evidence type="ECO:0000313" key="3">
    <source>
        <dbReference type="Proteomes" id="UP000188354"/>
    </source>
</evidence>
<feature type="domain" description="Tf2-1-like SH3-like" evidence="1">
    <location>
        <begin position="19"/>
        <end position="77"/>
    </location>
</feature>